<keyword evidence="2" id="KW-1185">Reference proteome</keyword>
<gene>
    <name evidence="1" type="ORF">AN221_13555</name>
</gene>
<evidence type="ECO:0000313" key="1">
    <source>
        <dbReference type="EMBL" id="OEV20222.1"/>
    </source>
</evidence>
<evidence type="ECO:0000313" key="2">
    <source>
        <dbReference type="Proteomes" id="UP000175971"/>
    </source>
</evidence>
<dbReference type="RefSeq" id="WP_070201199.1">
    <property type="nucleotide sequence ID" value="NZ_LJGZ01000027.1"/>
</dbReference>
<protein>
    <submittedName>
        <fullName evidence="1">Uncharacterized protein</fullName>
    </submittedName>
</protein>
<dbReference type="OrthoDB" id="4301363at2"/>
<proteinExistence type="predicted"/>
<organism evidence="1 2">
    <name type="scientific">Streptomyces nanshensis</name>
    <dbReference type="NCBI Taxonomy" id="518642"/>
    <lineage>
        <taxon>Bacteria</taxon>
        <taxon>Bacillati</taxon>
        <taxon>Actinomycetota</taxon>
        <taxon>Actinomycetes</taxon>
        <taxon>Kitasatosporales</taxon>
        <taxon>Streptomycetaceae</taxon>
        <taxon>Streptomyces</taxon>
    </lineage>
</organism>
<dbReference type="PATRIC" id="fig|518642.7.peg.5360"/>
<dbReference type="AlphaFoldDB" id="A0A1E7LVG0"/>
<accession>A0A1E7LVG0</accession>
<comment type="caution">
    <text evidence="1">The sequence shown here is derived from an EMBL/GenBank/DDBJ whole genome shotgun (WGS) entry which is preliminary data.</text>
</comment>
<dbReference type="EMBL" id="LJGZ01000027">
    <property type="protein sequence ID" value="OEV20222.1"/>
    <property type="molecule type" value="Genomic_DNA"/>
</dbReference>
<sequence length="176" mass="18965">MNPRDAARSLYEALLAEAEQWACDDAEDQELLNEINRAPAPYDKLDLLTNSSLVPSHLSSAITDALLALDPATYSPSPTPIPPKASAAEPELHRIRDASITVVDASPEDNTPSDVYEIQVHGVSVLIRRRAQWGPATDVPYIHIENQNDGPGLLLVEVNNAGEHQHPNPTPDGAAA</sequence>
<dbReference type="Proteomes" id="UP000175971">
    <property type="component" value="Unassembled WGS sequence"/>
</dbReference>
<reference evidence="1 2" key="1">
    <citation type="journal article" date="2016" name="Front. Microbiol.">
        <title>Comparative Genomics Analysis of Streptomyces Species Reveals Their Adaptation to the Marine Environment and Their Diversity at the Genomic Level.</title>
        <authorList>
            <person name="Tian X."/>
            <person name="Zhang Z."/>
            <person name="Yang T."/>
            <person name="Chen M."/>
            <person name="Li J."/>
            <person name="Chen F."/>
            <person name="Yang J."/>
            <person name="Li W."/>
            <person name="Zhang B."/>
            <person name="Zhang Z."/>
            <person name="Wu J."/>
            <person name="Zhang C."/>
            <person name="Long L."/>
            <person name="Xiao J."/>
        </authorList>
    </citation>
    <scope>NUCLEOTIDE SEQUENCE [LARGE SCALE GENOMIC DNA]</scope>
    <source>
        <strain evidence="1 2">SCSIO M10372</strain>
    </source>
</reference>
<name>A0A1E7LVG0_9ACTN</name>